<dbReference type="Proteomes" id="UP000008866">
    <property type="component" value="Unassembled WGS sequence"/>
</dbReference>
<keyword evidence="3" id="KW-1185">Reference proteome</keyword>
<dbReference type="EMBL" id="ABSU01000001">
    <property type="protein sequence ID" value="EFE37123.1"/>
    <property type="molecule type" value="Genomic_DNA"/>
</dbReference>
<feature type="compositionally biased region" description="Polar residues" evidence="1">
    <location>
        <begin position="316"/>
        <end position="326"/>
    </location>
</feature>
<sequence length="522" mass="57559">MTPAVTEAAGQNDELKILARGFVALLEIARKLTRQEQMLQSRLQYAFDELTCFEQYQKLASTLPEGSDNKLDTILGSTHHPPSLDETATDNVEWVTSMEKTGYISSTETKNITESLEISTAALRKLENTQDSSTLRTCPFDHGKRRTSMEHDFTTNGIKGALGCPFKNSNPSAGAGEETNINGESCQNDEGDPIKLEKIGEGAPSTVHSSSARCPIRYLGDHSPEELAEYFLNHKHEIPRSHSVCIRRYQNNPQTSRKIDAKYGNVINMVKGLGEYHQPYLSIPHEIDETRQGDTEPVAQPSSVERVEKWAEDVSNKSPPAGSTSPEEIETAAPVPDEHQGLTNGDYDRQGHFERPLRDVRVGESPSRPWGIHVPPEQPAVDHTFTHPPESHYEKPEVVDEDPTMLLPSQGRLSPLGQASTFGNDAEAEAEANATLDASVDEGEQPGPEIDEASSHHIHSHHQMPHTNTQTNTYSVPRSNLSPEAPITHIPNPQPRMVFNGPVFFGYTAEAAAMLLEKMGSK</sequence>
<feature type="compositionally biased region" description="Basic and acidic residues" evidence="1">
    <location>
        <begin position="305"/>
        <end position="315"/>
    </location>
</feature>
<dbReference type="GeneID" id="9522614"/>
<comment type="caution">
    <text evidence="2">The sequence shown here is derived from an EMBL/GenBank/DDBJ whole genome shotgun (WGS) entry which is preliminary data.</text>
</comment>
<feature type="region of interest" description="Disordered" evidence="1">
    <location>
        <begin position="290"/>
        <end position="398"/>
    </location>
</feature>
<feature type="compositionally biased region" description="Acidic residues" evidence="1">
    <location>
        <begin position="440"/>
        <end position="452"/>
    </location>
</feature>
<dbReference type="STRING" id="663331.D4AK50"/>
<feature type="compositionally biased region" description="Basic and acidic residues" evidence="1">
    <location>
        <begin position="389"/>
        <end position="398"/>
    </location>
</feature>
<name>D4AK50_ARTBC</name>
<evidence type="ECO:0000256" key="1">
    <source>
        <dbReference type="SAM" id="MobiDB-lite"/>
    </source>
</evidence>
<accession>D4AK50</accession>
<reference evidence="3" key="1">
    <citation type="journal article" date="2011" name="Genome Biol.">
        <title>Comparative and functional genomics provide insights into the pathogenicity of dermatophytic fungi.</title>
        <authorList>
            <person name="Burmester A."/>
            <person name="Shelest E."/>
            <person name="Gloeckner G."/>
            <person name="Heddergott C."/>
            <person name="Schindler S."/>
            <person name="Staib P."/>
            <person name="Heidel A."/>
            <person name="Felder M."/>
            <person name="Petzold A."/>
            <person name="Szafranski K."/>
            <person name="Feuermann M."/>
            <person name="Pedruzzi I."/>
            <person name="Priebe S."/>
            <person name="Groth M."/>
            <person name="Winkler R."/>
            <person name="Li W."/>
            <person name="Kniemeyer O."/>
            <person name="Schroeckh V."/>
            <person name="Hertweck C."/>
            <person name="Hube B."/>
            <person name="White T.C."/>
            <person name="Platzer M."/>
            <person name="Guthke R."/>
            <person name="Heitman J."/>
            <person name="Woestemeyer J."/>
            <person name="Zipfel P.F."/>
            <person name="Monod M."/>
            <person name="Brakhage A.A."/>
        </authorList>
    </citation>
    <scope>NUCLEOTIDE SEQUENCE [LARGE SCALE GENOMIC DNA]</scope>
    <source>
        <strain evidence="3">ATCC MYA-4681 / CBS 112371</strain>
    </source>
</reference>
<evidence type="ECO:0000313" key="3">
    <source>
        <dbReference type="Proteomes" id="UP000008866"/>
    </source>
</evidence>
<protein>
    <submittedName>
        <fullName evidence="2">Uncharacterized protein</fullName>
    </submittedName>
</protein>
<proteinExistence type="predicted"/>
<dbReference type="KEGG" id="abe:ARB_04651"/>
<dbReference type="eggNOG" id="ENOG502SHR2">
    <property type="taxonomic scope" value="Eukaryota"/>
</dbReference>
<dbReference type="AlphaFoldDB" id="D4AK50"/>
<feature type="region of interest" description="Disordered" evidence="1">
    <location>
        <begin position="440"/>
        <end position="493"/>
    </location>
</feature>
<dbReference type="RefSeq" id="XP_003017768.1">
    <property type="nucleotide sequence ID" value="XM_003017722.1"/>
</dbReference>
<feature type="compositionally biased region" description="Polar residues" evidence="1">
    <location>
        <begin position="465"/>
        <end position="482"/>
    </location>
</feature>
<dbReference type="OMA" id="SHAICVQ"/>
<organism evidence="2 3">
    <name type="scientific">Arthroderma benhamiae (strain ATCC MYA-4681 / CBS 112371)</name>
    <name type="common">Trichophyton mentagrophytes</name>
    <dbReference type="NCBI Taxonomy" id="663331"/>
    <lineage>
        <taxon>Eukaryota</taxon>
        <taxon>Fungi</taxon>
        <taxon>Dikarya</taxon>
        <taxon>Ascomycota</taxon>
        <taxon>Pezizomycotina</taxon>
        <taxon>Eurotiomycetes</taxon>
        <taxon>Eurotiomycetidae</taxon>
        <taxon>Onygenales</taxon>
        <taxon>Arthrodermataceae</taxon>
        <taxon>Trichophyton</taxon>
    </lineage>
</organism>
<dbReference type="HOGENOM" id="CLU_027370_1_0_1"/>
<evidence type="ECO:0000313" key="2">
    <source>
        <dbReference type="EMBL" id="EFE37123.1"/>
    </source>
</evidence>
<gene>
    <name evidence="2" type="ORF">ARB_04651</name>
</gene>
<feature type="compositionally biased region" description="Basic and acidic residues" evidence="1">
    <location>
        <begin position="336"/>
        <end position="362"/>
    </location>
</feature>